<name>A0A1G7EVQ9_9SPHI</name>
<reference evidence="4 5" key="1">
    <citation type="submission" date="2016-10" db="EMBL/GenBank/DDBJ databases">
        <authorList>
            <person name="de Groot N.N."/>
        </authorList>
    </citation>
    <scope>NUCLEOTIDE SEQUENCE [LARGE SCALE GENOMIC DNA]</scope>
    <source>
        <strain evidence="4 5">47C3B</strain>
    </source>
</reference>
<dbReference type="Pfam" id="PF04773">
    <property type="entry name" value="FecR"/>
    <property type="match status" value="1"/>
</dbReference>
<evidence type="ECO:0000259" key="3">
    <source>
        <dbReference type="Pfam" id="PF16344"/>
    </source>
</evidence>
<dbReference type="InterPro" id="IPR006860">
    <property type="entry name" value="FecR"/>
</dbReference>
<evidence type="ECO:0000313" key="4">
    <source>
        <dbReference type="EMBL" id="SDE67566.1"/>
    </source>
</evidence>
<dbReference type="Gene3D" id="2.60.120.1440">
    <property type="match status" value="1"/>
</dbReference>
<dbReference type="Pfam" id="PF16344">
    <property type="entry name" value="FecR_C"/>
    <property type="match status" value="1"/>
</dbReference>
<dbReference type="FunFam" id="2.60.120.1440:FF:000001">
    <property type="entry name" value="Putative anti-sigma factor"/>
    <property type="match status" value="1"/>
</dbReference>
<dbReference type="PANTHER" id="PTHR30273:SF2">
    <property type="entry name" value="PROTEIN FECR"/>
    <property type="match status" value="1"/>
</dbReference>
<dbReference type="InterPro" id="IPR032508">
    <property type="entry name" value="FecR_C"/>
</dbReference>
<keyword evidence="5" id="KW-1185">Reference proteome</keyword>
<organism evidence="4 5">
    <name type="scientific">Mucilaginibacter pineti</name>
    <dbReference type="NCBI Taxonomy" id="1391627"/>
    <lineage>
        <taxon>Bacteria</taxon>
        <taxon>Pseudomonadati</taxon>
        <taxon>Bacteroidota</taxon>
        <taxon>Sphingobacteriia</taxon>
        <taxon>Sphingobacteriales</taxon>
        <taxon>Sphingobacteriaceae</taxon>
        <taxon>Mucilaginibacter</taxon>
    </lineage>
</organism>
<dbReference type="GO" id="GO:0016989">
    <property type="term" value="F:sigma factor antagonist activity"/>
    <property type="evidence" value="ECO:0007669"/>
    <property type="project" value="TreeGrafter"/>
</dbReference>
<dbReference type="InterPro" id="IPR012373">
    <property type="entry name" value="Ferrdict_sens_TM"/>
</dbReference>
<accession>A0A1G7EVQ9</accession>
<dbReference type="OrthoDB" id="1099963at2"/>
<sequence length="387" mass="43144">MDNNRLRYLLARYRDSACSSDELAELNDWFHALNYGSKSFELWVEEAGGDKQIAESLFSNFQHKIKSERKVISMRNALIGVAASVLIVMTIGVLILKKQAIKSPQLAHLKSQNKIMPGKNKAYLTLADGSKIVLDDASKGKLATQAGITITKKANGLIVYSNQHIANTQTGQHNLYNTIETPRGGQYQVQLPDGSSVLLNAGSKLRYPLRFGDKERLVELTGEAYFEVAHNKRLPFKVHTGDQEVKVLGTHFNINGYNDDPGVLTTLVEGSVMLSKLSSGGSVLLSPGQQGSLLKNQQQISVKQVNVKQVLAWKNGYFIFDNQDITTVMKMLSRWYDVDIEYKVVDKTERFGGSFSRYSNISDILSSLQIVGKVRFKIENHKIIVSE</sequence>
<proteinExistence type="predicted"/>
<keyword evidence="1" id="KW-0472">Membrane</keyword>
<dbReference type="Proteomes" id="UP000199072">
    <property type="component" value="Unassembled WGS sequence"/>
</dbReference>
<evidence type="ECO:0000256" key="1">
    <source>
        <dbReference type="SAM" id="Phobius"/>
    </source>
</evidence>
<evidence type="ECO:0000259" key="2">
    <source>
        <dbReference type="Pfam" id="PF04773"/>
    </source>
</evidence>
<dbReference type="STRING" id="1391627.SAMN05216464_108174"/>
<feature type="domain" description="Protein FecR C-terminal" evidence="3">
    <location>
        <begin position="317"/>
        <end position="385"/>
    </location>
</feature>
<evidence type="ECO:0000313" key="5">
    <source>
        <dbReference type="Proteomes" id="UP000199072"/>
    </source>
</evidence>
<protein>
    <submittedName>
        <fullName evidence="4">FecR family protein</fullName>
    </submittedName>
</protein>
<dbReference type="PANTHER" id="PTHR30273">
    <property type="entry name" value="PERIPLASMIC SIGNAL SENSOR AND SIGMA FACTOR ACTIVATOR FECR-RELATED"/>
    <property type="match status" value="1"/>
</dbReference>
<dbReference type="RefSeq" id="WP_091151082.1">
    <property type="nucleotide sequence ID" value="NZ_FNAI01000008.1"/>
</dbReference>
<keyword evidence="1" id="KW-1133">Transmembrane helix</keyword>
<dbReference type="Gene3D" id="3.55.50.30">
    <property type="match status" value="1"/>
</dbReference>
<feature type="domain" description="FecR protein" evidence="2">
    <location>
        <begin position="178"/>
        <end position="272"/>
    </location>
</feature>
<keyword evidence="1" id="KW-0812">Transmembrane</keyword>
<dbReference type="AlphaFoldDB" id="A0A1G7EVQ9"/>
<feature type="transmembrane region" description="Helical" evidence="1">
    <location>
        <begin position="76"/>
        <end position="96"/>
    </location>
</feature>
<gene>
    <name evidence="4" type="ORF">SAMN05216464_108174</name>
</gene>
<dbReference type="EMBL" id="FNAI01000008">
    <property type="protein sequence ID" value="SDE67566.1"/>
    <property type="molecule type" value="Genomic_DNA"/>
</dbReference>